<organism evidence="15">
    <name type="scientific">Anisakis simplex</name>
    <name type="common">Herring worm</name>
    <dbReference type="NCBI Taxonomy" id="6269"/>
    <lineage>
        <taxon>Eukaryota</taxon>
        <taxon>Metazoa</taxon>
        <taxon>Ecdysozoa</taxon>
        <taxon>Nematoda</taxon>
        <taxon>Chromadorea</taxon>
        <taxon>Rhabditida</taxon>
        <taxon>Spirurina</taxon>
        <taxon>Ascaridomorpha</taxon>
        <taxon>Ascaridoidea</taxon>
        <taxon>Anisakidae</taxon>
        <taxon>Anisakis</taxon>
        <taxon>Anisakis simplex complex</taxon>
    </lineage>
</organism>
<keyword evidence="14" id="KW-1185">Reference proteome</keyword>
<dbReference type="PROSITE" id="PS51013">
    <property type="entry name" value="PANNEXIN"/>
    <property type="match status" value="1"/>
</dbReference>
<dbReference type="Pfam" id="PF00876">
    <property type="entry name" value="Innexin"/>
    <property type="match status" value="1"/>
</dbReference>
<name>A0A0M3K3R9_ANISI</name>
<keyword evidence="6" id="KW-0303">Gap junction</keyword>
<evidence type="ECO:0000256" key="10">
    <source>
        <dbReference type="ARBA" id="ARBA00023136"/>
    </source>
</evidence>
<accession>A0A0M3K3R9</accession>
<keyword evidence="4" id="KW-1003">Cell membrane</keyword>
<evidence type="ECO:0000256" key="9">
    <source>
        <dbReference type="ARBA" id="ARBA00023065"/>
    </source>
</evidence>
<dbReference type="PANTHER" id="PTHR11893:SF25">
    <property type="entry name" value="INNEXIN"/>
    <property type="match status" value="1"/>
</dbReference>
<dbReference type="AlphaFoldDB" id="A0A0M3K3R9"/>
<comment type="function">
    <text evidence="12">Structural component of the gap junctions.</text>
</comment>
<dbReference type="GO" id="GO:0005243">
    <property type="term" value="F:gap junction channel activity"/>
    <property type="evidence" value="ECO:0007669"/>
    <property type="project" value="TreeGrafter"/>
</dbReference>
<protein>
    <recommendedName>
        <fullName evidence="12">Innexin</fullName>
    </recommendedName>
</protein>
<dbReference type="OrthoDB" id="5867527at2759"/>
<dbReference type="GO" id="GO:0005921">
    <property type="term" value="C:gap junction"/>
    <property type="evidence" value="ECO:0007669"/>
    <property type="project" value="UniProtKB-SubCell"/>
</dbReference>
<dbReference type="PANTHER" id="PTHR11893">
    <property type="entry name" value="INNEXIN"/>
    <property type="match status" value="1"/>
</dbReference>
<keyword evidence="10 12" id="KW-0472">Membrane</keyword>
<keyword evidence="7" id="KW-0965">Cell junction</keyword>
<dbReference type="GO" id="GO:0005886">
    <property type="term" value="C:plasma membrane"/>
    <property type="evidence" value="ECO:0007669"/>
    <property type="project" value="UniProtKB-SubCell"/>
</dbReference>
<keyword evidence="9 12" id="KW-0406">Ion transport</keyword>
<evidence type="ECO:0000313" key="14">
    <source>
        <dbReference type="Proteomes" id="UP000267096"/>
    </source>
</evidence>
<evidence type="ECO:0000256" key="12">
    <source>
        <dbReference type="RuleBase" id="RU010713"/>
    </source>
</evidence>
<evidence type="ECO:0000256" key="5">
    <source>
        <dbReference type="ARBA" id="ARBA00022692"/>
    </source>
</evidence>
<evidence type="ECO:0000256" key="7">
    <source>
        <dbReference type="ARBA" id="ARBA00022949"/>
    </source>
</evidence>
<dbReference type="GO" id="GO:0034220">
    <property type="term" value="P:monoatomic ion transmembrane transport"/>
    <property type="evidence" value="ECO:0007669"/>
    <property type="project" value="UniProtKB-KW"/>
</dbReference>
<gene>
    <name evidence="12" type="primary">inx</name>
    <name evidence="13" type="ORF">ASIM_LOCUS15016</name>
</gene>
<keyword evidence="11 12" id="KW-0407">Ion channel</keyword>
<evidence type="ECO:0000256" key="11">
    <source>
        <dbReference type="ARBA" id="ARBA00023303"/>
    </source>
</evidence>
<dbReference type="PRINTS" id="PR01262">
    <property type="entry name" value="INNEXIN"/>
</dbReference>
<comment type="similarity">
    <text evidence="12">Belongs to the pannexin family.</text>
</comment>
<keyword evidence="8 12" id="KW-1133">Transmembrane helix</keyword>
<evidence type="ECO:0000256" key="3">
    <source>
        <dbReference type="ARBA" id="ARBA00022448"/>
    </source>
</evidence>
<comment type="subcellular location">
    <subcellularLocation>
        <location evidence="1">Cell junction</location>
        <location evidence="1">Gap junction</location>
    </subcellularLocation>
    <subcellularLocation>
        <location evidence="2 12">Cell membrane</location>
        <topology evidence="2 12">Multi-pass membrane protein</topology>
    </subcellularLocation>
</comment>
<dbReference type="Proteomes" id="UP000267096">
    <property type="component" value="Unassembled WGS sequence"/>
</dbReference>
<evidence type="ECO:0000313" key="15">
    <source>
        <dbReference type="WBParaSite" id="ASIM_0001561001-mRNA-1"/>
    </source>
</evidence>
<dbReference type="WBParaSite" id="ASIM_0001561001-mRNA-1">
    <property type="protein sequence ID" value="ASIM_0001561001-mRNA-1"/>
    <property type="gene ID" value="ASIM_0001561001"/>
</dbReference>
<dbReference type="EMBL" id="UYRR01032055">
    <property type="protein sequence ID" value="VDK53949.1"/>
    <property type="molecule type" value="Genomic_DNA"/>
</dbReference>
<evidence type="ECO:0000256" key="1">
    <source>
        <dbReference type="ARBA" id="ARBA00004610"/>
    </source>
</evidence>
<comment type="caution">
    <text evidence="12">Lacks conserved residue(s) required for the propagation of feature annotation.</text>
</comment>
<evidence type="ECO:0000256" key="6">
    <source>
        <dbReference type="ARBA" id="ARBA00022868"/>
    </source>
</evidence>
<keyword evidence="3 12" id="KW-0813">Transport</keyword>
<feature type="transmembrane region" description="Helical" evidence="12">
    <location>
        <begin position="117"/>
        <end position="139"/>
    </location>
</feature>
<keyword evidence="5 12" id="KW-0812">Transmembrane</keyword>
<reference evidence="13 14" key="2">
    <citation type="submission" date="2018-11" db="EMBL/GenBank/DDBJ databases">
        <authorList>
            <consortium name="Pathogen Informatics"/>
        </authorList>
    </citation>
    <scope>NUCLEOTIDE SEQUENCE [LARGE SCALE GENOMIC DNA]</scope>
</reference>
<evidence type="ECO:0000313" key="13">
    <source>
        <dbReference type="EMBL" id="VDK53949.1"/>
    </source>
</evidence>
<sequence>MVSGGYRIGMHIVTSALRLLEPRVDDDFVDRLHYLYTSTIIFLFAILVSAKQYGTSFRYFCRRHPIECFVPAQFTRAMEQYTENYCWVQNTYWVPFQDLIPHRLDDRERRQIGYYQWVPFAMGIASLMFHMPATVWRMLSTQSGYQLMLFSSPLSCNIQHVNRPNASATIHPNKLDSTLCISTKPKIQFLITSAMVYDNTSLQFISPCCFPVKNHPYF</sequence>
<evidence type="ECO:0000256" key="2">
    <source>
        <dbReference type="ARBA" id="ARBA00004651"/>
    </source>
</evidence>
<proteinExistence type="inferred from homology"/>
<evidence type="ECO:0000256" key="4">
    <source>
        <dbReference type="ARBA" id="ARBA00022475"/>
    </source>
</evidence>
<evidence type="ECO:0000256" key="8">
    <source>
        <dbReference type="ARBA" id="ARBA00022989"/>
    </source>
</evidence>
<reference evidence="15" key="1">
    <citation type="submission" date="2017-02" db="UniProtKB">
        <authorList>
            <consortium name="WormBaseParasite"/>
        </authorList>
    </citation>
    <scope>IDENTIFICATION</scope>
</reference>
<feature type="transmembrane region" description="Helical" evidence="12">
    <location>
        <begin position="32"/>
        <end position="50"/>
    </location>
</feature>
<dbReference type="InterPro" id="IPR000990">
    <property type="entry name" value="Innexin"/>
</dbReference>